<evidence type="ECO:0000313" key="2">
    <source>
        <dbReference type="Proteomes" id="UP001470230"/>
    </source>
</evidence>
<protein>
    <recommendedName>
        <fullName evidence="3">Exportin-T</fullName>
    </recommendedName>
</protein>
<organism evidence="1 2">
    <name type="scientific">Tritrichomonas musculus</name>
    <dbReference type="NCBI Taxonomy" id="1915356"/>
    <lineage>
        <taxon>Eukaryota</taxon>
        <taxon>Metamonada</taxon>
        <taxon>Parabasalia</taxon>
        <taxon>Tritrichomonadida</taxon>
        <taxon>Tritrichomonadidae</taxon>
        <taxon>Tritrichomonas</taxon>
    </lineage>
</organism>
<evidence type="ECO:0008006" key="3">
    <source>
        <dbReference type="Google" id="ProtNLM"/>
    </source>
</evidence>
<gene>
    <name evidence="1" type="ORF">M9Y10_010405</name>
</gene>
<accession>A0ABR2ILU1</accession>
<dbReference type="InterPro" id="IPR011989">
    <property type="entry name" value="ARM-like"/>
</dbReference>
<proteinExistence type="predicted"/>
<reference evidence="1 2" key="1">
    <citation type="submission" date="2024-04" db="EMBL/GenBank/DDBJ databases">
        <title>Tritrichomonas musculus Genome.</title>
        <authorList>
            <person name="Alves-Ferreira E."/>
            <person name="Grigg M."/>
            <person name="Lorenzi H."/>
            <person name="Galac M."/>
        </authorList>
    </citation>
    <scope>NUCLEOTIDE SEQUENCE [LARGE SCALE GENOMIC DNA]</scope>
    <source>
        <strain evidence="1 2">EAF2021</strain>
    </source>
</reference>
<comment type="caution">
    <text evidence="1">The sequence shown here is derived from an EMBL/GenBank/DDBJ whole genome shotgun (WGS) entry which is preliminary data.</text>
</comment>
<dbReference type="Gene3D" id="1.25.10.10">
    <property type="entry name" value="Leucine-rich Repeat Variant"/>
    <property type="match status" value="1"/>
</dbReference>
<dbReference type="InterPro" id="IPR016024">
    <property type="entry name" value="ARM-type_fold"/>
</dbReference>
<name>A0ABR2ILU1_9EUKA</name>
<dbReference type="SUPFAM" id="SSF48371">
    <property type="entry name" value="ARM repeat"/>
    <property type="match status" value="1"/>
</dbReference>
<dbReference type="EMBL" id="JAPFFF010000016">
    <property type="protein sequence ID" value="KAK8864878.1"/>
    <property type="molecule type" value="Genomic_DNA"/>
</dbReference>
<dbReference type="Proteomes" id="UP001470230">
    <property type="component" value="Unassembled WGS sequence"/>
</dbReference>
<evidence type="ECO:0000313" key="1">
    <source>
        <dbReference type="EMBL" id="KAK8864878.1"/>
    </source>
</evidence>
<keyword evidence="2" id="KW-1185">Reference proteome</keyword>
<sequence length="956" mass="110726">MDPKEYETFILRLYNAGKDDTDAINEMHSFVSQPNALQIILNAISSHQISRITVLISLTCIPNVHISSPDDMEYLRSWFRELCLHDAESLLSDDFVALLANVFYFIYQGDQKSGSTLIQELSTIGPVHHNLSIQIILRIIEKSGKISHSEYLIRVAISPFANKDSPPQLIDSATLLLLNLLNPDKNRRDFQLIVIREGIKASFPQSIFGNLFRYQRESESLSVHLLELVGRILSFNASSYPTEEVRHDFIIQTVCTFFDYIQKVEISENKIPAVCSIFISLRSASSLLIKDDNLDDKKPFQPLNNSNQKRNIKKADKTPLGLYDRLIKSASDFTLFILSNDFYMSNIEFILDFWSNRQRFQSYVIPGVENDEIEKILEVIIKKFFTIESYSIEDKLNDILVDRSSKIIQKIVDFSRFKIIQLSQKVCQFLSDELDISHIQIAAFAVRFLAYAAEVEDTMNCFDKILNCVYRVQLKIPPQTSTVFELSLIRFFRSFLKRFVLIYSEPLRQFFVRFLIDIQSTNASIEIIQKVVKILRSKIISDDLLRIIAEDDRVFDLITKSQIFNSPFDDQPKKVTTALFQTLSQICFSMTNPDKIMTIINYICTRIESSENERIAYLMMGGCFMASNAKYESLFITLTGRFFPLVIKRLEVMKNQKENENIEKLNAKIVINILHLFDAISTCFIKINNDFMSEFIENYSNLTLTVLNFCLDLSEKLNTNSVEYLKILSNVCLILSNLLQNKSLNYGILEFYKKTTFQDTSKRLFGLFLMIPFDSFLQNPKLLDRYFIFIKAIIREYLTLFLNIDDVVLQHQLQLLVFAMNCENPEYSDKSIKILTYFASSLLPYETSKVEEKCQFAISCIMDSALKIVVKKNSSESLSELIYTYLSSFLKLRSTFFDHLLAELESDEIKDKLILIFNDIKNVFLENEYNRAINGFKYHLDNLISFSRSHSINLSL</sequence>